<sequence>MDFLLSQKKGEEEEDRDGERNGVNCPAGCSPRPERTGMSAWLLSLDDMAIMDPMDQQIKELRRLGLGRSSWDLFFLLIENGYNSNAPHLEKALFKRVSSSHHVGLAIETDSLPWQRSFQLCTLGDCVDLNENICFPFENGIDTDEDQDHEDISFLSFFLFPCDLDS</sequence>
<evidence type="ECO:0000313" key="3">
    <source>
        <dbReference type="Proteomes" id="UP000276834"/>
    </source>
</evidence>
<organism evidence="2 3">
    <name type="scientific">Chloebia gouldiae</name>
    <name type="common">Gouldian finch</name>
    <name type="synonym">Erythrura gouldiae</name>
    <dbReference type="NCBI Taxonomy" id="44316"/>
    <lineage>
        <taxon>Eukaryota</taxon>
        <taxon>Metazoa</taxon>
        <taxon>Chordata</taxon>
        <taxon>Craniata</taxon>
        <taxon>Vertebrata</taxon>
        <taxon>Euteleostomi</taxon>
        <taxon>Archelosauria</taxon>
        <taxon>Archosauria</taxon>
        <taxon>Dinosauria</taxon>
        <taxon>Saurischia</taxon>
        <taxon>Theropoda</taxon>
        <taxon>Coelurosauria</taxon>
        <taxon>Aves</taxon>
        <taxon>Neognathae</taxon>
        <taxon>Neoaves</taxon>
        <taxon>Telluraves</taxon>
        <taxon>Australaves</taxon>
        <taxon>Passeriformes</taxon>
        <taxon>Passeroidea</taxon>
        <taxon>Passeridae</taxon>
        <taxon>Chloebia</taxon>
    </lineage>
</organism>
<evidence type="ECO:0000256" key="1">
    <source>
        <dbReference type="SAM" id="MobiDB-lite"/>
    </source>
</evidence>
<reference evidence="2 3" key="1">
    <citation type="journal article" date="2018" name="Proc. R. Soc. B">
        <title>A non-coding region near Follistatin controls head colour polymorphism in the Gouldian finch.</title>
        <authorList>
            <person name="Toomey M.B."/>
            <person name="Marques C.I."/>
            <person name="Andrade P."/>
            <person name="Araujo P.M."/>
            <person name="Sabatino S."/>
            <person name="Gazda M.A."/>
            <person name="Afonso S."/>
            <person name="Lopes R.J."/>
            <person name="Corbo J.C."/>
            <person name="Carneiro M."/>
        </authorList>
    </citation>
    <scope>NUCLEOTIDE SEQUENCE [LARGE SCALE GENOMIC DNA]</scope>
    <source>
        <strain evidence="2">Red01</strain>
        <tissue evidence="2">Muscle</tissue>
    </source>
</reference>
<evidence type="ECO:0000313" key="2">
    <source>
        <dbReference type="EMBL" id="RLW04977.1"/>
    </source>
</evidence>
<proteinExistence type="predicted"/>
<protein>
    <submittedName>
        <fullName evidence="2">Uncharacterized protein</fullName>
    </submittedName>
</protein>
<dbReference type="EMBL" id="QUSF01000012">
    <property type="protein sequence ID" value="RLW04977.1"/>
    <property type="molecule type" value="Genomic_DNA"/>
</dbReference>
<keyword evidence="3" id="KW-1185">Reference proteome</keyword>
<name>A0A3L8SN93_CHLGU</name>
<dbReference type="AlphaFoldDB" id="A0A3L8SN93"/>
<comment type="caution">
    <text evidence="2">The sequence shown here is derived from an EMBL/GenBank/DDBJ whole genome shotgun (WGS) entry which is preliminary data.</text>
</comment>
<feature type="region of interest" description="Disordered" evidence="1">
    <location>
        <begin position="1"/>
        <end position="30"/>
    </location>
</feature>
<accession>A0A3L8SN93</accession>
<dbReference type="Proteomes" id="UP000276834">
    <property type="component" value="Unassembled WGS sequence"/>
</dbReference>
<gene>
    <name evidence="2" type="ORF">DV515_00005594</name>
</gene>